<reference evidence="1 2" key="1">
    <citation type="submission" date="2017-11" db="EMBL/GenBank/DDBJ databases">
        <title>Complete genome of Rhizobium leguminosarum Norway, an ineffective micro-symbiont.</title>
        <authorList>
            <person name="Hoffrichter A."/>
            <person name="Liang J."/>
            <person name="Brachmann A."/>
            <person name="Marin M."/>
        </authorList>
    </citation>
    <scope>NUCLEOTIDE SEQUENCE [LARGE SCALE GENOMIC DNA]</scope>
    <source>
        <strain evidence="1 2">Norway</strain>
        <plasmid evidence="2">Plasmid prln5</plasmid>
    </source>
</reference>
<accession>A0A2K9ZIQ9</accession>
<dbReference type="EMBL" id="CP025017">
    <property type="protein sequence ID" value="AUW48147.1"/>
    <property type="molecule type" value="Genomic_DNA"/>
</dbReference>
<proteinExistence type="predicted"/>
<evidence type="ECO:0000313" key="2">
    <source>
        <dbReference type="Proteomes" id="UP000238523"/>
    </source>
</evidence>
<name>A0A2K9ZIQ9_RHILE</name>
<dbReference type="Proteomes" id="UP000238523">
    <property type="component" value="Plasmid pRLN5"/>
</dbReference>
<dbReference type="AlphaFoldDB" id="A0A2K9ZIQ9"/>
<keyword evidence="1" id="KW-0614">Plasmid</keyword>
<evidence type="ECO:0000313" key="1">
    <source>
        <dbReference type="EMBL" id="AUW48147.1"/>
    </source>
</evidence>
<geneLocation type="plasmid" evidence="2">
    <name>prln5</name>
</geneLocation>
<protein>
    <submittedName>
        <fullName evidence="1">Uncharacterized protein</fullName>
    </submittedName>
</protein>
<gene>
    <name evidence="1" type="ORF">CUJ84_pRLN5000125</name>
</gene>
<organism evidence="1 2">
    <name type="scientific">Rhizobium leguminosarum</name>
    <dbReference type="NCBI Taxonomy" id="384"/>
    <lineage>
        <taxon>Bacteria</taxon>
        <taxon>Pseudomonadati</taxon>
        <taxon>Pseudomonadota</taxon>
        <taxon>Alphaproteobacteria</taxon>
        <taxon>Hyphomicrobiales</taxon>
        <taxon>Rhizobiaceae</taxon>
        <taxon>Rhizobium/Agrobacterium group</taxon>
        <taxon>Rhizobium</taxon>
    </lineage>
</organism>
<sequence length="72" mass="7976">MLLPIPLEIGTLLAGSETHRSTATGADRRGISAYIRHRRRKVFAIRDSLIPWTQIPAAFFCVRIQPAEGTCA</sequence>